<feature type="chain" id="PRO_5004013219" evidence="1">
    <location>
        <begin position="21"/>
        <end position="71"/>
    </location>
</feature>
<keyword evidence="1" id="KW-0732">Signal</keyword>
<dbReference type="InParanoid" id="M1D3C4"/>
<sequence length="71" mass="8340">MTHVMITKLCLMIIVLMSSTFFSDLSNEINIYSLRTDSWKTLHDQLYGIFLINFQGKHVNEKLHWIASTSY</sequence>
<evidence type="ECO:0000256" key="1">
    <source>
        <dbReference type="SAM" id="SignalP"/>
    </source>
</evidence>
<organism evidence="2 3">
    <name type="scientific">Solanum tuberosum</name>
    <name type="common">Potato</name>
    <dbReference type="NCBI Taxonomy" id="4113"/>
    <lineage>
        <taxon>Eukaryota</taxon>
        <taxon>Viridiplantae</taxon>
        <taxon>Streptophyta</taxon>
        <taxon>Embryophyta</taxon>
        <taxon>Tracheophyta</taxon>
        <taxon>Spermatophyta</taxon>
        <taxon>Magnoliopsida</taxon>
        <taxon>eudicotyledons</taxon>
        <taxon>Gunneridae</taxon>
        <taxon>Pentapetalae</taxon>
        <taxon>asterids</taxon>
        <taxon>lamiids</taxon>
        <taxon>Solanales</taxon>
        <taxon>Solanaceae</taxon>
        <taxon>Solanoideae</taxon>
        <taxon>Solaneae</taxon>
        <taxon>Solanum</taxon>
    </lineage>
</organism>
<dbReference type="Proteomes" id="UP000011115">
    <property type="component" value="Unassembled WGS sequence"/>
</dbReference>
<reference evidence="3" key="1">
    <citation type="journal article" date="2011" name="Nature">
        <title>Genome sequence and analysis of the tuber crop potato.</title>
        <authorList>
            <consortium name="The Potato Genome Sequencing Consortium"/>
        </authorList>
    </citation>
    <scope>NUCLEOTIDE SEQUENCE [LARGE SCALE GENOMIC DNA]</scope>
    <source>
        <strain evidence="3">cv. DM1-3 516 R44</strain>
    </source>
</reference>
<evidence type="ECO:0000313" key="2">
    <source>
        <dbReference type="EnsemblPlants" id="PGSC0003DMT400080334"/>
    </source>
</evidence>
<dbReference type="AlphaFoldDB" id="M1D3C4"/>
<keyword evidence="3" id="KW-1185">Reference proteome</keyword>
<evidence type="ECO:0000313" key="3">
    <source>
        <dbReference type="Proteomes" id="UP000011115"/>
    </source>
</evidence>
<name>M1D3C4_SOLTU</name>
<accession>M1D3C4</accession>
<dbReference type="EnsemblPlants" id="PGSC0003DMT400080334">
    <property type="protein sequence ID" value="PGSC0003DMT400080334"/>
    <property type="gene ID" value="PGSC0003DMG400031276"/>
</dbReference>
<proteinExistence type="predicted"/>
<dbReference type="Gramene" id="PGSC0003DMT400080334">
    <property type="protein sequence ID" value="PGSC0003DMT400080334"/>
    <property type="gene ID" value="PGSC0003DMG400031276"/>
</dbReference>
<reference evidence="2" key="2">
    <citation type="submission" date="2015-06" db="UniProtKB">
        <authorList>
            <consortium name="EnsemblPlants"/>
        </authorList>
    </citation>
    <scope>IDENTIFICATION</scope>
    <source>
        <strain evidence="2">DM1-3 516 R44</strain>
    </source>
</reference>
<protein>
    <submittedName>
        <fullName evidence="2">F-box domain-containing protein</fullName>
    </submittedName>
</protein>
<feature type="signal peptide" evidence="1">
    <location>
        <begin position="1"/>
        <end position="20"/>
    </location>
</feature>
<dbReference type="HOGENOM" id="CLU_2745000_0_0_1"/>
<dbReference type="PaxDb" id="4113-PGSC0003DMT400080334"/>